<keyword evidence="3" id="KW-1185">Reference proteome</keyword>
<organism evidence="2 3">
    <name type="scientific">Psychromicrobium lacuslunae</name>
    <dbReference type="NCBI Taxonomy" id="1618207"/>
    <lineage>
        <taxon>Bacteria</taxon>
        <taxon>Bacillati</taxon>
        <taxon>Actinomycetota</taxon>
        <taxon>Actinomycetes</taxon>
        <taxon>Micrococcales</taxon>
        <taxon>Micrococcaceae</taxon>
        <taxon>Psychromicrobium</taxon>
    </lineage>
</organism>
<dbReference type="STRING" id="1618207.UM93_14635"/>
<dbReference type="KEGG" id="ari:UM93_14635"/>
<dbReference type="AlphaFoldDB" id="A0A0D4C1Y3"/>
<dbReference type="HOGENOM" id="CLU_739481_0_0_11"/>
<gene>
    <name evidence="2" type="ORF">UM93_14635</name>
</gene>
<name>A0A0D4C1Y3_9MICC</name>
<feature type="region of interest" description="Disordered" evidence="1">
    <location>
        <begin position="225"/>
        <end position="247"/>
    </location>
</feature>
<dbReference type="RefSeq" id="WP_045076277.1">
    <property type="nucleotide sequence ID" value="NZ_CP011005.1"/>
</dbReference>
<dbReference type="OrthoDB" id="3515845at2"/>
<dbReference type="Proteomes" id="UP000061839">
    <property type="component" value="Chromosome"/>
</dbReference>
<proteinExistence type="predicted"/>
<evidence type="ECO:0000313" key="2">
    <source>
        <dbReference type="EMBL" id="AJT42425.1"/>
    </source>
</evidence>
<dbReference type="EMBL" id="CP011005">
    <property type="protein sequence ID" value="AJT42425.1"/>
    <property type="molecule type" value="Genomic_DNA"/>
</dbReference>
<evidence type="ECO:0000313" key="3">
    <source>
        <dbReference type="Proteomes" id="UP000061839"/>
    </source>
</evidence>
<evidence type="ECO:0000256" key="1">
    <source>
        <dbReference type="SAM" id="MobiDB-lite"/>
    </source>
</evidence>
<reference evidence="2 3" key="1">
    <citation type="journal article" date="2015" name="Genome Announc.">
        <title>Complete Genome Sequencing of Protease-Producing Novel Arthrobacter sp. Strain IHBB 11108 Using PacBio Single-Molecule Real-Time Sequencing Technology.</title>
        <authorList>
            <person name="Kiran S."/>
            <person name="Swarnkar M.K."/>
            <person name="Pal M."/>
            <person name="Thakur R."/>
            <person name="Tewari R."/>
            <person name="Singh A.K."/>
            <person name="Gulati A."/>
        </authorList>
    </citation>
    <scope>NUCLEOTIDE SEQUENCE [LARGE SCALE GENOMIC DNA]</scope>
    <source>
        <strain evidence="2 3">IHBB 11108</strain>
    </source>
</reference>
<accession>A0A0D4C1Y3</accession>
<sequence>MTWRLFIARVRGDETLGQFEADVETATRYIGKAGELSAKIEIPNEDVARRLLTCVGSEASLSMYLAQGDLIWWGGLLDKDSISSDGGKLTVTLAGATFEGYLDRREARRNQYESIADQFVWARGMVIEATGTPDSDIGLTIPDSGLSGVKRQLSFKDEDSTKWGAMLATMANRADGFDWVIDVTGTPWERQRTLILAYPSLARPNGYTIPAAAVRSYTETRDRTAGATSWRIRGEAPEGSSGTDVPAPMSDVFDATDILAAGGLRTDKTVTRQGMSIKANLDADAAHLRDTMNGSTRLLDVTCDLEAIDPGILGAYVRVRLVDLMHPALEDGTPTLDQVRRCIGYTIKPAKRGEKDTAQLLFEEPTDAEEG</sequence>
<dbReference type="PATRIC" id="fig|1618207.4.peg.2980"/>
<protein>
    <submittedName>
        <fullName evidence="2">Uncharacterized protein</fullName>
    </submittedName>
</protein>